<evidence type="ECO:0000256" key="4">
    <source>
        <dbReference type="ARBA" id="ARBA00022989"/>
    </source>
</evidence>
<keyword evidence="3 6" id="KW-0812">Transmembrane</keyword>
<feature type="domain" description="ABC3 transporter permease C-terminal" evidence="7">
    <location>
        <begin position="271"/>
        <end position="376"/>
    </location>
</feature>
<gene>
    <name evidence="8" type="ORF">G6W59_04305</name>
</gene>
<accession>A0A7Y6C5T4</accession>
<reference evidence="8 9" key="1">
    <citation type="submission" date="2020-03" db="EMBL/GenBank/DDBJ databases">
        <title>Complete genome sequence of sixteen Streptomyces strains facilitates identification of candidate genes involved in plant growth-promotion in grain legumes and cereals.</title>
        <authorList>
            <person name="Gopalakrishnan S."/>
            <person name="Thakur V."/>
            <person name="Saxena R."/>
            <person name="Vadlamudi S."/>
            <person name="Purohit S."/>
            <person name="Kumar V."/>
            <person name="Rathore A."/>
            <person name="Chitikineni A."/>
            <person name="Varshney R.K."/>
        </authorList>
    </citation>
    <scope>NUCLEOTIDE SEQUENCE [LARGE SCALE GENOMIC DNA]</scope>
    <source>
        <strain evidence="8 9">KAI-180</strain>
    </source>
</reference>
<evidence type="ECO:0000256" key="2">
    <source>
        <dbReference type="ARBA" id="ARBA00022475"/>
    </source>
</evidence>
<feature type="transmembrane region" description="Helical" evidence="6">
    <location>
        <begin position="264"/>
        <end position="283"/>
    </location>
</feature>
<protein>
    <submittedName>
        <fullName evidence="8">FtsX-like permease family protein</fullName>
    </submittedName>
</protein>
<dbReference type="Proteomes" id="UP000540128">
    <property type="component" value="Unassembled WGS sequence"/>
</dbReference>
<dbReference type="GO" id="GO:0005886">
    <property type="term" value="C:plasma membrane"/>
    <property type="evidence" value="ECO:0007669"/>
    <property type="project" value="UniProtKB-SubCell"/>
</dbReference>
<dbReference type="AlphaFoldDB" id="A0A7Y6C5T4"/>
<comment type="caution">
    <text evidence="8">The sequence shown here is derived from an EMBL/GenBank/DDBJ whole genome shotgun (WGS) entry which is preliminary data.</text>
</comment>
<keyword evidence="4 6" id="KW-1133">Transmembrane helix</keyword>
<sequence length="398" mass="40325">MKSWALLSWRRDARSLRGALVAMTVPVFLLVVASGVAAGAARAIDTQVLGAGGLTRIELTSFEGEDSVRPLTTTALREAAALPGVEDVVADYPATLYAEREGTYDLGSHTLPAGGELPVVAGRLPEVLGARQVVLPAEAQGTDFRAVLGRTVPFGYTRATGAGTGTSEVMRLEVVALYDPAWQVDGVGGAYLAEGTAAGLAAARAGKPVGVFRAQDGAAGAVVAVGHQRQVAQVTQALQEAGFAASPVADRVRQLPGLFGVADLGMRAGVAVLGLSAFVLGWVRARDSARARLESFAVLRVLGSGRDDLRRLLLGEAALTGLAAGSIGLVLGSALSLALAGPLSGVLGLPIGHTDALPGLGWALAALVLPVVGLGAGAWAGGRTALREDPYVAVRAAG</sequence>
<dbReference type="InterPro" id="IPR003838">
    <property type="entry name" value="ABC3_permease_C"/>
</dbReference>
<evidence type="ECO:0000256" key="1">
    <source>
        <dbReference type="ARBA" id="ARBA00004651"/>
    </source>
</evidence>
<proteinExistence type="predicted"/>
<organism evidence="8 9">
    <name type="scientific">Streptomyces odorifer</name>
    <dbReference type="NCBI Taxonomy" id="53450"/>
    <lineage>
        <taxon>Bacteria</taxon>
        <taxon>Bacillati</taxon>
        <taxon>Actinomycetota</taxon>
        <taxon>Actinomycetes</taxon>
        <taxon>Kitasatosporales</taxon>
        <taxon>Streptomycetaceae</taxon>
        <taxon>Streptomyces</taxon>
        <taxon>Streptomyces albidoflavus group</taxon>
    </lineage>
</organism>
<dbReference type="Pfam" id="PF02687">
    <property type="entry name" value="FtsX"/>
    <property type="match status" value="1"/>
</dbReference>
<evidence type="ECO:0000313" key="9">
    <source>
        <dbReference type="Proteomes" id="UP000540128"/>
    </source>
</evidence>
<name>A0A7Y6C5T4_9ACTN</name>
<evidence type="ECO:0000256" key="3">
    <source>
        <dbReference type="ARBA" id="ARBA00022692"/>
    </source>
</evidence>
<feature type="transmembrane region" description="Helical" evidence="6">
    <location>
        <begin position="360"/>
        <end position="380"/>
    </location>
</feature>
<evidence type="ECO:0000256" key="5">
    <source>
        <dbReference type="ARBA" id="ARBA00023136"/>
    </source>
</evidence>
<evidence type="ECO:0000259" key="7">
    <source>
        <dbReference type="Pfam" id="PF02687"/>
    </source>
</evidence>
<keyword evidence="9" id="KW-1185">Reference proteome</keyword>
<keyword evidence="2" id="KW-1003">Cell membrane</keyword>
<comment type="subcellular location">
    <subcellularLocation>
        <location evidence="1">Cell membrane</location>
        <topology evidence="1">Multi-pass membrane protein</topology>
    </subcellularLocation>
</comment>
<feature type="transmembrane region" description="Helical" evidence="6">
    <location>
        <begin position="312"/>
        <end position="340"/>
    </location>
</feature>
<evidence type="ECO:0000256" key="6">
    <source>
        <dbReference type="SAM" id="Phobius"/>
    </source>
</evidence>
<evidence type="ECO:0000313" key="8">
    <source>
        <dbReference type="EMBL" id="NUV27574.1"/>
    </source>
</evidence>
<dbReference type="EMBL" id="JAANNT010000002">
    <property type="protein sequence ID" value="NUV27574.1"/>
    <property type="molecule type" value="Genomic_DNA"/>
</dbReference>
<keyword evidence="5 6" id="KW-0472">Membrane</keyword>